<dbReference type="Pfam" id="PF04972">
    <property type="entry name" value="BON"/>
    <property type="match status" value="1"/>
</dbReference>
<evidence type="ECO:0000256" key="1">
    <source>
        <dbReference type="SAM" id="MobiDB-lite"/>
    </source>
</evidence>
<feature type="region of interest" description="Disordered" evidence="1">
    <location>
        <begin position="139"/>
        <end position="159"/>
    </location>
</feature>
<dbReference type="Proteomes" id="UP000830116">
    <property type="component" value="Chromosome"/>
</dbReference>
<sequence length="159" mass="18057">MAGKKNLLIGAAVGALAMFFFDPVRGRTRRIHIRDKAIRAVNKGIDNSLRYKEDMSNRIYGATEEIKARMERRAVTDHTLELRVRSAFGRVLSHPKSIRVTVDKGNVYLTGPILTREVIPLINCVRKVRGVKSVHERLERHTSPENISELQGRGPEYLI</sequence>
<dbReference type="InterPro" id="IPR007055">
    <property type="entry name" value="BON_dom"/>
</dbReference>
<name>A0ABY4CE04_9BACT</name>
<evidence type="ECO:0000313" key="3">
    <source>
        <dbReference type="EMBL" id="UOF01906.1"/>
    </source>
</evidence>
<feature type="domain" description="BON" evidence="2">
    <location>
        <begin position="76"/>
        <end position="138"/>
    </location>
</feature>
<accession>A0ABY4CE04</accession>
<gene>
    <name evidence="3" type="ORF">MNR06_02925</name>
</gene>
<keyword evidence="4" id="KW-1185">Reference proteome</keyword>
<evidence type="ECO:0000313" key="4">
    <source>
        <dbReference type="Proteomes" id="UP000830116"/>
    </source>
</evidence>
<organism evidence="3 4">
    <name type="scientific">Bdellovibrio reynosensis</name>
    <dbReference type="NCBI Taxonomy" id="2835041"/>
    <lineage>
        <taxon>Bacteria</taxon>
        <taxon>Pseudomonadati</taxon>
        <taxon>Bdellovibrionota</taxon>
        <taxon>Bdellovibrionia</taxon>
        <taxon>Bdellovibrionales</taxon>
        <taxon>Pseudobdellovibrionaceae</taxon>
        <taxon>Bdellovibrio</taxon>
    </lineage>
</organism>
<evidence type="ECO:0000259" key="2">
    <source>
        <dbReference type="Pfam" id="PF04972"/>
    </source>
</evidence>
<reference evidence="3" key="1">
    <citation type="submission" date="2022-03" db="EMBL/GenBank/DDBJ databases">
        <title>Genome Identification and Characterization of new species Bdellovibrio reynosense LBG001 sp. nov. from a Mexico soil sample.</title>
        <authorList>
            <person name="Camilli A."/>
            <person name="Ajao Y."/>
            <person name="Guo X."/>
        </authorList>
    </citation>
    <scope>NUCLEOTIDE SEQUENCE</scope>
    <source>
        <strain evidence="3">LBG001</strain>
    </source>
</reference>
<proteinExistence type="predicted"/>
<protein>
    <submittedName>
        <fullName evidence="3">BON domain-containing protein</fullName>
    </submittedName>
</protein>
<dbReference type="RefSeq" id="WP_243538526.1">
    <property type="nucleotide sequence ID" value="NZ_CP093442.1"/>
</dbReference>
<dbReference type="EMBL" id="CP093442">
    <property type="protein sequence ID" value="UOF01906.1"/>
    <property type="molecule type" value="Genomic_DNA"/>
</dbReference>